<evidence type="ECO:0000313" key="2">
    <source>
        <dbReference type="Proteomes" id="UP000658320"/>
    </source>
</evidence>
<reference evidence="1" key="1">
    <citation type="journal article" date="2014" name="Int. J. Syst. Evol. Microbiol.">
        <title>Complete genome sequence of Corynebacterium casei LMG S-19264T (=DSM 44701T), isolated from a smear-ripened cheese.</title>
        <authorList>
            <consortium name="US DOE Joint Genome Institute (JGI-PGF)"/>
            <person name="Walter F."/>
            <person name="Albersmeier A."/>
            <person name="Kalinowski J."/>
            <person name="Ruckert C."/>
        </authorList>
    </citation>
    <scope>NUCLEOTIDE SEQUENCE</scope>
    <source>
        <strain evidence="1">JCM 4346</strain>
    </source>
</reference>
<dbReference type="Pfam" id="PF19953">
    <property type="entry name" value="EACC1"/>
    <property type="match status" value="1"/>
</dbReference>
<comment type="caution">
    <text evidence="1">The sequence shown here is derived from an EMBL/GenBank/DDBJ whole genome shotgun (WGS) entry which is preliminary data.</text>
</comment>
<reference evidence="1" key="2">
    <citation type="submission" date="2020-09" db="EMBL/GenBank/DDBJ databases">
        <authorList>
            <person name="Sun Q."/>
            <person name="Ohkuma M."/>
        </authorList>
    </citation>
    <scope>NUCLEOTIDE SEQUENCE</scope>
    <source>
        <strain evidence="1">JCM 4346</strain>
    </source>
</reference>
<dbReference type="InterPro" id="IPR045428">
    <property type="entry name" value="EACC1"/>
</dbReference>
<name>A0A918CF38_9ACTN</name>
<protein>
    <submittedName>
        <fullName evidence="1">Uncharacterized protein</fullName>
    </submittedName>
</protein>
<dbReference type="EMBL" id="BMSX01000009">
    <property type="protein sequence ID" value="GGR22081.1"/>
    <property type="molecule type" value="Genomic_DNA"/>
</dbReference>
<proteinExistence type="predicted"/>
<gene>
    <name evidence="1" type="ORF">GCM10010251_42750</name>
</gene>
<evidence type="ECO:0000313" key="1">
    <source>
        <dbReference type="EMBL" id="GGR22081.1"/>
    </source>
</evidence>
<sequence>MFRPLLRPLDSVTQALTDLQDWLSRDQQARRLSVTPVSTPGATMSALDALDVVLGHGISIANSAVVYASWRVAKAGAALRGGRRLTYGSTTVDIGHLDAAQLADLLRGLESESTDTGTPRP</sequence>
<organism evidence="1 2">
    <name type="scientific">Streptomyces aurantiogriseus</name>
    <dbReference type="NCBI Taxonomy" id="66870"/>
    <lineage>
        <taxon>Bacteria</taxon>
        <taxon>Bacillati</taxon>
        <taxon>Actinomycetota</taxon>
        <taxon>Actinomycetes</taxon>
        <taxon>Kitasatosporales</taxon>
        <taxon>Streptomycetaceae</taxon>
        <taxon>Streptomyces</taxon>
    </lineage>
</organism>
<dbReference type="Proteomes" id="UP000658320">
    <property type="component" value="Unassembled WGS sequence"/>
</dbReference>
<dbReference type="AlphaFoldDB" id="A0A918CF38"/>
<accession>A0A918CF38</accession>
<keyword evidence="2" id="KW-1185">Reference proteome</keyword>